<dbReference type="STRING" id="403673.A0A177W8M6"/>
<feature type="domain" description="Thymidylate kinase-like" evidence="10">
    <location>
        <begin position="18"/>
        <end position="176"/>
    </location>
</feature>
<evidence type="ECO:0000256" key="8">
    <source>
        <dbReference type="ARBA" id="ARBA00022777"/>
    </source>
</evidence>
<dbReference type="NCBIfam" id="TIGR00041">
    <property type="entry name" value="DTMP_kinase"/>
    <property type="match status" value="1"/>
</dbReference>
<dbReference type="CDD" id="cd01672">
    <property type="entry name" value="TMPK"/>
    <property type="match status" value="1"/>
</dbReference>
<accession>A0A177W8M6</accession>
<evidence type="ECO:0000256" key="9">
    <source>
        <dbReference type="ARBA" id="ARBA00022840"/>
    </source>
</evidence>
<dbReference type="OrthoDB" id="425602at2759"/>
<comment type="similarity">
    <text evidence="2">Belongs to the thymidylate kinase family.</text>
</comment>
<dbReference type="GO" id="GO:0006233">
    <property type="term" value="P:dTDP biosynthetic process"/>
    <property type="evidence" value="ECO:0007669"/>
    <property type="project" value="InterPro"/>
</dbReference>
<gene>
    <name evidence="11" type="ORF">BDEG_20193</name>
</gene>
<comment type="pathway">
    <text evidence="1">Pyrimidine metabolism; dTTP biosynthesis.</text>
</comment>
<name>A0A177W8M6_BATDL</name>
<dbReference type="GO" id="GO:0004550">
    <property type="term" value="F:nucleoside diphosphate kinase activity"/>
    <property type="evidence" value="ECO:0007669"/>
    <property type="project" value="TreeGrafter"/>
</dbReference>
<organism evidence="11 12">
    <name type="scientific">Batrachochytrium dendrobatidis (strain JEL423)</name>
    <dbReference type="NCBI Taxonomy" id="403673"/>
    <lineage>
        <taxon>Eukaryota</taxon>
        <taxon>Fungi</taxon>
        <taxon>Fungi incertae sedis</taxon>
        <taxon>Chytridiomycota</taxon>
        <taxon>Chytridiomycota incertae sedis</taxon>
        <taxon>Chytridiomycetes</taxon>
        <taxon>Rhizophydiales</taxon>
        <taxon>Rhizophydiales incertae sedis</taxon>
        <taxon>Batrachochytrium</taxon>
    </lineage>
</organism>
<dbReference type="GO" id="GO:0006235">
    <property type="term" value="P:dTTP biosynthetic process"/>
    <property type="evidence" value="ECO:0007669"/>
    <property type="project" value="TreeGrafter"/>
</dbReference>
<dbReference type="InterPro" id="IPR039430">
    <property type="entry name" value="Thymidylate_kin-like_dom"/>
</dbReference>
<dbReference type="AlphaFoldDB" id="A0A177W8M6"/>
<dbReference type="InterPro" id="IPR027417">
    <property type="entry name" value="P-loop_NTPase"/>
</dbReference>
<sequence>MILSDSNTTASRGALIVVEGGDRCGKTSQCSVLVNHLCAAGFNVMAHKFPDRTLDTGVLIDQYLRGTKEVDDHAIHLLFSANRWESMGHIKSLIDQGITIVVDRYAFSGAAYTAAKGIDLEWCKRPDMGLLKPDLVLYLDLDPKIAAARAEYGSERYETIEFQAAVRRNFYQIADDSWKAS</sequence>
<dbReference type="EMBL" id="DS022300">
    <property type="protein sequence ID" value="OAJ35970.1"/>
    <property type="molecule type" value="Genomic_DNA"/>
</dbReference>
<evidence type="ECO:0000256" key="2">
    <source>
        <dbReference type="ARBA" id="ARBA00009776"/>
    </source>
</evidence>
<protein>
    <recommendedName>
        <fullName evidence="4">Thymidylate kinase</fullName>
        <ecNumber evidence="3">2.7.4.9</ecNumber>
    </recommendedName>
</protein>
<reference evidence="11 12" key="1">
    <citation type="submission" date="2006-10" db="EMBL/GenBank/DDBJ databases">
        <title>The Genome Sequence of Batrachochytrium dendrobatidis JEL423.</title>
        <authorList>
            <consortium name="The Broad Institute Genome Sequencing Platform"/>
            <person name="Birren B."/>
            <person name="Lander E."/>
            <person name="Galagan J."/>
            <person name="Cuomo C."/>
            <person name="Devon K."/>
            <person name="Jaffe D."/>
            <person name="Butler J."/>
            <person name="Alvarez P."/>
            <person name="Gnerre S."/>
            <person name="Grabherr M."/>
            <person name="Kleber M."/>
            <person name="Mauceli E."/>
            <person name="Brockman W."/>
            <person name="Young S."/>
            <person name="LaButti K."/>
            <person name="Sykes S."/>
            <person name="DeCaprio D."/>
            <person name="Crawford M."/>
            <person name="Koehrsen M."/>
            <person name="Engels R."/>
            <person name="Montgomery P."/>
            <person name="Pearson M."/>
            <person name="Howarth C."/>
            <person name="Larson L."/>
            <person name="White J."/>
            <person name="O'Leary S."/>
            <person name="Kodira C."/>
            <person name="Zeng Q."/>
            <person name="Yandava C."/>
            <person name="Alvarado L."/>
            <person name="Longcore J."/>
            <person name="James T."/>
        </authorList>
    </citation>
    <scope>NUCLEOTIDE SEQUENCE [LARGE SCALE GENOMIC DNA]</scope>
    <source>
        <strain evidence="11 12">JEL423</strain>
    </source>
</reference>
<evidence type="ECO:0000256" key="1">
    <source>
        <dbReference type="ARBA" id="ARBA00004992"/>
    </source>
</evidence>
<dbReference type="Gene3D" id="3.40.50.300">
    <property type="entry name" value="P-loop containing nucleotide triphosphate hydrolases"/>
    <property type="match status" value="1"/>
</dbReference>
<evidence type="ECO:0000259" key="10">
    <source>
        <dbReference type="Pfam" id="PF02223"/>
    </source>
</evidence>
<proteinExistence type="inferred from homology"/>
<dbReference type="GO" id="GO:0004798">
    <property type="term" value="F:dTMP kinase activity"/>
    <property type="evidence" value="ECO:0007669"/>
    <property type="project" value="UniProtKB-EC"/>
</dbReference>
<dbReference type="PROSITE" id="PS01331">
    <property type="entry name" value="THYMIDYLATE_KINASE"/>
    <property type="match status" value="1"/>
</dbReference>
<evidence type="ECO:0000313" key="11">
    <source>
        <dbReference type="EMBL" id="OAJ35970.1"/>
    </source>
</evidence>
<dbReference type="VEuPathDB" id="FungiDB:BDEG_20193"/>
<dbReference type="SUPFAM" id="SSF52540">
    <property type="entry name" value="P-loop containing nucleoside triphosphate hydrolases"/>
    <property type="match status" value="1"/>
</dbReference>
<dbReference type="InterPro" id="IPR018095">
    <property type="entry name" value="Thymidylate_kin_CS"/>
</dbReference>
<dbReference type="Proteomes" id="UP000077115">
    <property type="component" value="Unassembled WGS sequence"/>
</dbReference>
<keyword evidence="6" id="KW-0545">Nucleotide biosynthesis</keyword>
<keyword evidence="7" id="KW-0547">Nucleotide-binding</keyword>
<dbReference type="GO" id="GO:0005829">
    <property type="term" value="C:cytosol"/>
    <property type="evidence" value="ECO:0007669"/>
    <property type="project" value="TreeGrafter"/>
</dbReference>
<dbReference type="eggNOG" id="KOG3327">
    <property type="taxonomic scope" value="Eukaryota"/>
</dbReference>
<dbReference type="PANTHER" id="PTHR10344">
    <property type="entry name" value="THYMIDYLATE KINASE"/>
    <property type="match status" value="1"/>
</dbReference>
<dbReference type="EC" id="2.7.4.9" evidence="3"/>
<dbReference type="FunFam" id="3.40.50.300:FF:000679">
    <property type="entry name" value="Thymidylate kinase"/>
    <property type="match status" value="1"/>
</dbReference>
<dbReference type="GO" id="GO:0005524">
    <property type="term" value="F:ATP binding"/>
    <property type="evidence" value="ECO:0007669"/>
    <property type="project" value="UniProtKB-KW"/>
</dbReference>
<keyword evidence="8 11" id="KW-0418">Kinase</keyword>
<keyword evidence="9" id="KW-0067">ATP-binding</keyword>
<evidence type="ECO:0000256" key="4">
    <source>
        <dbReference type="ARBA" id="ARBA00017144"/>
    </source>
</evidence>
<evidence type="ECO:0000256" key="6">
    <source>
        <dbReference type="ARBA" id="ARBA00022727"/>
    </source>
</evidence>
<dbReference type="Pfam" id="PF02223">
    <property type="entry name" value="Thymidylate_kin"/>
    <property type="match status" value="1"/>
</dbReference>
<reference evidence="11 12" key="2">
    <citation type="submission" date="2016-05" db="EMBL/GenBank/DDBJ databases">
        <title>Lineage-specific infection strategies underlie the spectrum of fungal disease in amphibians.</title>
        <authorList>
            <person name="Cuomo C.A."/>
            <person name="Farrer R.A."/>
            <person name="James T."/>
            <person name="Longcore J."/>
            <person name="Birren B."/>
        </authorList>
    </citation>
    <scope>NUCLEOTIDE SEQUENCE [LARGE SCALE GENOMIC DNA]</scope>
    <source>
        <strain evidence="11 12">JEL423</strain>
    </source>
</reference>
<keyword evidence="5" id="KW-0808">Transferase</keyword>
<evidence type="ECO:0000256" key="7">
    <source>
        <dbReference type="ARBA" id="ARBA00022741"/>
    </source>
</evidence>
<evidence type="ECO:0000256" key="5">
    <source>
        <dbReference type="ARBA" id="ARBA00022679"/>
    </source>
</evidence>
<dbReference type="PANTHER" id="PTHR10344:SF1">
    <property type="entry name" value="THYMIDYLATE KINASE"/>
    <property type="match status" value="1"/>
</dbReference>
<dbReference type="GO" id="GO:0006227">
    <property type="term" value="P:dUDP biosynthetic process"/>
    <property type="evidence" value="ECO:0007669"/>
    <property type="project" value="TreeGrafter"/>
</dbReference>
<evidence type="ECO:0000256" key="3">
    <source>
        <dbReference type="ARBA" id="ARBA00012980"/>
    </source>
</evidence>
<dbReference type="GO" id="GO:0005634">
    <property type="term" value="C:nucleus"/>
    <property type="evidence" value="ECO:0007669"/>
    <property type="project" value="TreeGrafter"/>
</dbReference>
<dbReference type="InterPro" id="IPR018094">
    <property type="entry name" value="Thymidylate_kinase"/>
</dbReference>
<evidence type="ECO:0000313" key="12">
    <source>
        <dbReference type="Proteomes" id="UP000077115"/>
    </source>
</evidence>